<gene>
    <name evidence="2" type="ORF">CVT25_002747</name>
</gene>
<accession>A0A409XUM0</accession>
<name>A0A409XUM0_PSICY</name>
<organism evidence="2 3">
    <name type="scientific">Psilocybe cyanescens</name>
    <dbReference type="NCBI Taxonomy" id="93625"/>
    <lineage>
        <taxon>Eukaryota</taxon>
        <taxon>Fungi</taxon>
        <taxon>Dikarya</taxon>
        <taxon>Basidiomycota</taxon>
        <taxon>Agaricomycotina</taxon>
        <taxon>Agaricomycetes</taxon>
        <taxon>Agaricomycetidae</taxon>
        <taxon>Agaricales</taxon>
        <taxon>Agaricineae</taxon>
        <taxon>Strophariaceae</taxon>
        <taxon>Psilocybe</taxon>
    </lineage>
</organism>
<keyword evidence="1" id="KW-1133">Transmembrane helix</keyword>
<dbReference type="AlphaFoldDB" id="A0A409XUM0"/>
<feature type="transmembrane region" description="Helical" evidence="1">
    <location>
        <begin position="207"/>
        <end position="225"/>
    </location>
</feature>
<dbReference type="Proteomes" id="UP000283269">
    <property type="component" value="Unassembled WGS sequence"/>
</dbReference>
<proteinExistence type="predicted"/>
<keyword evidence="1" id="KW-0812">Transmembrane</keyword>
<comment type="caution">
    <text evidence="2">The sequence shown here is derived from an EMBL/GenBank/DDBJ whole genome shotgun (WGS) entry which is preliminary data.</text>
</comment>
<keyword evidence="3" id="KW-1185">Reference proteome</keyword>
<reference evidence="2 3" key="1">
    <citation type="journal article" date="2018" name="Evol. Lett.">
        <title>Horizontal gene cluster transfer increased hallucinogenic mushroom diversity.</title>
        <authorList>
            <person name="Reynolds H.T."/>
            <person name="Vijayakumar V."/>
            <person name="Gluck-Thaler E."/>
            <person name="Korotkin H.B."/>
            <person name="Matheny P.B."/>
            <person name="Slot J.C."/>
        </authorList>
    </citation>
    <scope>NUCLEOTIDE SEQUENCE [LARGE SCALE GENOMIC DNA]</scope>
    <source>
        <strain evidence="2 3">2631</strain>
    </source>
</reference>
<keyword evidence="1" id="KW-0472">Membrane</keyword>
<protein>
    <submittedName>
        <fullName evidence="2">Uncharacterized protein</fullName>
    </submittedName>
</protein>
<sequence length="258" mass="28176">MASLMLRSRITKECIFKEGVLGYGPEAKLNLNCSDAGIKYGNATGVSPLCALDVQGFCTDGTQIPSNPFTAGEVAILFAYLSLDQPTDTFVGNTGWFVHGNNGAWNVVFCNVTALDVTYTYASSRFLLQNAIPKSVADAQHMMAAGFNIGPAIDISKAVDGAGLEINATYEQAYSIELSWQMLARGAFIYEPTEVNRIQSESNIVGSNLRLIPLVLFIVAILITLKVTVAVWNVKFVSLAALSLWLWCRPYTDEWIQR</sequence>
<evidence type="ECO:0000313" key="2">
    <source>
        <dbReference type="EMBL" id="PPQ94391.1"/>
    </source>
</evidence>
<evidence type="ECO:0000256" key="1">
    <source>
        <dbReference type="SAM" id="Phobius"/>
    </source>
</evidence>
<dbReference type="STRING" id="93625.A0A409XUM0"/>
<dbReference type="EMBL" id="NHYD01000347">
    <property type="protein sequence ID" value="PPQ94391.1"/>
    <property type="molecule type" value="Genomic_DNA"/>
</dbReference>
<dbReference type="OrthoDB" id="3344043at2759"/>
<dbReference type="InParanoid" id="A0A409XUM0"/>
<evidence type="ECO:0000313" key="3">
    <source>
        <dbReference type="Proteomes" id="UP000283269"/>
    </source>
</evidence>